<dbReference type="AlphaFoldDB" id="A0A433QE69"/>
<sequence>MEVEYGKVGERMCQLKYRSHPTHPSHPNVHACPSDTGRLATDTKGATRRPRFDGEGMEGVWRVKCLALPRISLPEFLM</sequence>
<evidence type="ECO:0000313" key="2">
    <source>
        <dbReference type="EMBL" id="RUS28051.1"/>
    </source>
</evidence>
<gene>
    <name evidence="2" type="ORF">BC938DRAFT_482402</name>
</gene>
<evidence type="ECO:0000256" key="1">
    <source>
        <dbReference type="SAM" id="MobiDB-lite"/>
    </source>
</evidence>
<comment type="caution">
    <text evidence="2">The sequence shown here is derived from an EMBL/GenBank/DDBJ whole genome shotgun (WGS) entry which is preliminary data.</text>
</comment>
<accession>A0A433QE69</accession>
<keyword evidence="3" id="KW-1185">Reference proteome</keyword>
<dbReference type="Proteomes" id="UP000274822">
    <property type="component" value="Unassembled WGS sequence"/>
</dbReference>
<name>A0A433QE69_9FUNG</name>
<dbReference type="EMBL" id="RBNJ01007299">
    <property type="protein sequence ID" value="RUS28051.1"/>
    <property type="molecule type" value="Genomic_DNA"/>
</dbReference>
<organism evidence="2 3">
    <name type="scientific">Jimgerdemannia flammicorona</name>
    <dbReference type="NCBI Taxonomy" id="994334"/>
    <lineage>
        <taxon>Eukaryota</taxon>
        <taxon>Fungi</taxon>
        <taxon>Fungi incertae sedis</taxon>
        <taxon>Mucoromycota</taxon>
        <taxon>Mucoromycotina</taxon>
        <taxon>Endogonomycetes</taxon>
        <taxon>Endogonales</taxon>
        <taxon>Endogonaceae</taxon>
        <taxon>Jimgerdemannia</taxon>
    </lineage>
</organism>
<reference evidence="2 3" key="1">
    <citation type="journal article" date="2018" name="New Phytol.">
        <title>Phylogenomics of Endogonaceae and evolution of mycorrhizas within Mucoromycota.</title>
        <authorList>
            <person name="Chang Y."/>
            <person name="Desiro A."/>
            <person name="Na H."/>
            <person name="Sandor L."/>
            <person name="Lipzen A."/>
            <person name="Clum A."/>
            <person name="Barry K."/>
            <person name="Grigoriev I.V."/>
            <person name="Martin F.M."/>
            <person name="Stajich J.E."/>
            <person name="Smith M.E."/>
            <person name="Bonito G."/>
            <person name="Spatafora J.W."/>
        </authorList>
    </citation>
    <scope>NUCLEOTIDE SEQUENCE [LARGE SCALE GENOMIC DNA]</scope>
    <source>
        <strain evidence="2 3">AD002</strain>
    </source>
</reference>
<proteinExistence type="predicted"/>
<evidence type="ECO:0000313" key="3">
    <source>
        <dbReference type="Proteomes" id="UP000274822"/>
    </source>
</evidence>
<feature type="region of interest" description="Disordered" evidence="1">
    <location>
        <begin position="18"/>
        <end position="53"/>
    </location>
</feature>
<protein>
    <submittedName>
        <fullName evidence="2">Uncharacterized protein</fullName>
    </submittedName>
</protein>